<keyword evidence="2" id="KW-1185">Reference proteome</keyword>
<protein>
    <recommendedName>
        <fullName evidence="3">Methyl-accepting chemotaxis protein</fullName>
    </recommendedName>
</protein>
<dbReference type="RefSeq" id="WP_194845202.1">
    <property type="nucleotide sequence ID" value="NZ_CP075585.1"/>
</dbReference>
<accession>A0ABX8Z319</accession>
<reference evidence="1 2" key="2">
    <citation type="submission" date="2021-05" db="EMBL/GenBank/DDBJ databases">
        <title>Ecology and evolution of chlamydial symbionts of arthropods.</title>
        <authorList>
            <person name="Halter T."/>
            <person name="Sixt B.S."/>
            <person name="Toenshoff E.R."/>
            <person name="Koestlbacher S."/>
            <person name="Schulz F."/>
            <person name="Kostanjsek R."/>
            <person name="Collingro A."/>
            <person name="Hendrickx F."/>
            <person name="Horn M."/>
        </authorList>
    </citation>
    <scope>NUCLEOTIDE SEQUENCE [LARGE SCALE GENOMIC DNA]</scope>
    <source>
        <strain evidence="1 2">15C</strain>
    </source>
</reference>
<name>A0ABX8Z319_9BACT</name>
<sequence length="112" mass="12441">MGVSWYRAIKLTGIASNARNDLKKLADHTTKTEDKLVEVLENTRSDLKSSAGQFAKDTHKMGQNFSHMTESLSQSSVEISGAVNQAKFQGYLLFFDNVCISGNYDISSKFQL</sequence>
<evidence type="ECO:0000313" key="2">
    <source>
        <dbReference type="Proteomes" id="UP000822862"/>
    </source>
</evidence>
<proteinExistence type="predicted"/>
<gene>
    <name evidence="1" type="ORF">RHAB15C_0001174</name>
</gene>
<evidence type="ECO:0008006" key="3">
    <source>
        <dbReference type="Google" id="ProtNLM"/>
    </source>
</evidence>
<organism evidence="1 2">
    <name type="scientific">Candidatus Rhabdochlamydia porcellionis</name>
    <dbReference type="NCBI Taxonomy" id="225148"/>
    <lineage>
        <taxon>Bacteria</taxon>
        <taxon>Pseudomonadati</taxon>
        <taxon>Chlamydiota</taxon>
        <taxon>Chlamydiia</taxon>
        <taxon>Parachlamydiales</taxon>
        <taxon>Candidatus Rhabdochlamydiaceae</taxon>
        <taxon>Candidatus Rhabdochlamydia</taxon>
    </lineage>
</organism>
<reference evidence="1 2" key="1">
    <citation type="submission" date="2020-01" db="EMBL/GenBank/DDBJ databases">
        <authorList>
            <person name="Sixt B."/>
            <person name="Schulz F."/>
            <person name="Kostanjsek R."/>
            <person name="Koestlbacher S."/>
            <person name="Collingro A."/>
            <person name="Toenshoff E."/>
            <person name="Horn M."/>
        </authorList>
    </citation>
    <scope>NUCLEOTIDE SEQUENCE [LARGE SCALE GENOMIC DNA]</scope>
    <source>
        <strain evidence="1 2">15C</strain>
    </source>
</reference>
<evidence type="ECO:0000313" key="1">
    <source>
        <dbReference type="EMBL" id="QZA59288.1"/>
    </source>
</evidence>
<dbReference type="EMBL" id="CP075585">
    <property type="protein sequence ID" value="QZA59288.1"/>
    <property type="molecule type" value="Genomic_DNA"/>
</dbReference>
<dbReference type="Proteomes" id="UP000822862">
    <property type="component" value="Chromosome"/>
</dbReference>